<keyword evidence="6" id="KW-1133">Transmembrane helix</keyword>
<dbReference type="PROSITE" id="PS51141">
    <property type="entry name" value="ZF_SBP"/>
    <property type="match status" value="1"/>
</dbReference>
<keyword evidence="1" id="KW-0479">Metal-binding</keyword>
<feature type="compositionally biased region" description="Low complexity" evidence="5">
    <location>
        <begin position="425"/>
        <end position="439"/>
    </location>
</feature>
<dbReference type="Proteomes" id="UP000092600">
    <property type="component" value="Unassembled WGS sequence"/>
</dbReference>
<dbReference type="Pfam" id="PF03110">
    <property type="entry name" value="SBP"/>
    <property type="match status" value="1"/>
</dbReference>
<sequence>MEAKVGGSVEHQLHCAKTSNGLKKKNFDWDLNDWKWDGSLFTATPLNSAPSDCRNKQLFCVQEAAMQANRSTFGPNEIDFGLTQKGNGKLEGKRRRIIVVEEEEEDDESYDQFGSPSLKLGEQSHLVSEAGPAPLEENNEKSAKLQGRNSSGPSCQVAGCGGDLTEARDYLRRHKVCEVHYKAKSALVGNDMKRFCQQCSRFHLLQEFDGDKRSCRRRLAGHNERRRKTPANPTPNGSSFDGDQNSSYILLSLLKILSNLESVNSEQPNNQELLIHLLTNLAGLAGSSDSRNIARLLQASQENLHKSGSSAGPSSEAANALPNSYTLLEPNTTVATTAAASAMPLERTKAGAPVVEKEPGIPSQRTEEAPLQLNRLKNFDLNCTYNDQEHCLEQHTATTATQQNGSLAYATWMVKQSGPSQMNGNLDSSSWRSLNSNRNDQSRTDKIVFKLFGKDPKDFPLVLHPQISNWLLHCPTEMESYIRPGCIILTLYLRLADSLWEELYHDLTSWMERLLNISSDDFWRTGWVIARVQHHMAFIYNGMVLLEAPLPSETHNSCKILSVTPIAVPCSSTVNFTVKGLSLAQSTSRLLCAFDGKYLFEETTQALCNGTNELPECLSFSCSIPDATGRGFIEVEDYDYSSIIFPFIVAEDNICSEIRALENEINVASYDKLFEEGMGSINTQNEAVKFLHEMGWLLRRSHMQSKSQQIEFHTEVFTPTRFRWLVSFAVNREWCAVVKKLLDVMFHGSIDLDDQTPSEFALGEDLLHTAVRKKSKPLVELLLRYRTEAALKEKTPPGFLFRPDMMGPSNITPLHVAATISEAEGVLDALTNDPQQLGVKAWKNCRDITGFTPEDYARSRGHESYIQLVQTKIDIQMGKNHIFLGIPSTFVTDASYRKADGSNYSKQSAFQIDKFKFQPMQQPYCKQCEQQVFYRPYARRSLLYRPVVFAMTGIAAVCVCVALIMKGPPVVRFIDAPFTWESLGSGYM</sequence>
<feature type="transmembrane region" description="Helical" evidence="6">
    <location>
        <begin position="942"/>
        <end position="964"/>
    </location>
</feature>
<evidence type="ECO:0000256" key="2">
    <source>
        <dbReference type="ARBA" id="ARBA00022771"/>
    </source>
</evidence>
<organism evidence="8 9">
    <name type="scientific">Ananas comosus</name>
    <name type="common">Pineapple</name>
    <name type="synonym">Ananas ananas</name>
    <dbReference type="NCBI Taxonomy" id="4615"/>
    <lineage>
        <taxon>Eukaryota</taxon>
        <taxon>Viridiplantae</taxon>
        <taxon>Streptophyta</taxon>
        <taxon>Embryophyta</taxon>
        <taxon>Tracheophyta</taxon>
        <taxon>Spermatophyta</taxon>
        <taxon>Magnoliopsida</taxon>
        <taxon>Liliopsida</taxon>
        <taxon>Poales</taxon>
        <taxon>Bromeliaceae</taxon>
        <taxon>Bromelioideae</taxon>
        <taxon>Ananas</taxon>
    </lineage>
</organism>
<dbReference type="PANTHER" id="PTHR31251">
    <property type="entry name" value="SQUAMOSA PROMOTER-BINDING-LIKE PROTEIN 4"/>
    <property type="match status" value="1"/>
</dbReference>
<feature type="region of interest" description="Disordered" evidence="5">
    <location>
        <begin position="420"/>
        <end position="439"/>
    </location>
</feature>
<feature type="region of interest" description="Disordered" evidence="5">
    <location>
        <begin position="103"/>
        <end position="158"/>
    </location>
</feature>
<dbReference type="STRING" id="4615.A0A199V925"/>
<dbReference type="GO" id="GO:0005634">
    <property type="term" value="C:nucleus"/>
    <property type="evidence" value="ECO:0007669"/>
    <property type="project" value="InterPro"/>
</dbReference>
<evidence type="ECO:0000256" key="5">
    <source>
        <dbReference type="SAM" id="MobiDB-lite"/>
    </source>
</evidence>
<dbReference type="SUPFAM" id="SSF103612">
    <property type="entry name" value="SBT domain"/>
    <property type="match status" value="1"/>
</dbReference>
<dbReference type="Gene3D" id="4.10.1100.10">
    <property type="entry name" value="Transcription factor, SBP-box domain"/>
    <property type="match status" value="1"/>
</dbReference>
<dbReference type="PANTHER" id="PTHR31251:SF86">
    <property type="entry name" value="SQUAMOSA PROMOTER-BINDING-LIKE PROTEIN 1"/>
    <property type="match status" value="1"/>
</dbReference>
<keyword evidence="6" id="KW-0472">Membrane</keyword>
<reference evidence="8 9" key="1">
    <citation type="journal article" date="2016" name="DNA Res.">
        <title>The draft genome of MD-2 pineapple using hybrid error correction of long reads.</title>
        <authorList>
            <person name="Redwan R.M."/>
            <person name="Saidin A."/>
            <person name="Kumar S.V."/>
        </authorList>
    </citation>
    <scope>NUCLEOTIDE SEQUENCE [LARGE SCALE GENOMIC DNA]</scope>
    <source>
        <strain evidence="9">cv. MD2</strain>
        <tissue evidence="8">Leaf</tissue>
    </source>
</reference>
<protein>
    <submittedName>
        <fullName evidence="8">Squamosa promoter-binding-like protein 1</fullName>
    </submittedName>
</protein>
<evidence type="ECO:0000256" key="6">
    <source>
        <dbReference type="SAM" id="Phobius"/>
    </source>
</evidence>
<evidence type="ECO:0000313" key="8">
    <source>
        <dbReference type="EMBL" id="OAY73584.1"/>
    </source>
</evidence>
<proteinExistence type="predicted"/>
<accession>A0A199V925</accession>
<feature type="domain" description="SBP-type" evidence="7">
    <location>
        <begin position="152"/>
        <end position="229"/>
    </location>
</feature>
<dbReference type="InterPro" id="IPR036770">
    <property type="entry name" value="Ankyrin_rpt-contain_sf"/>
</dbReference>
<evidence type="ECO:0000256" key="3">
    <source>
        <dbReference type="ARBA" id="ARBA00022833"/>
    </source>
</evidence>
<dbReference type="Pfam" id="PF26102">
    <property type="entry name" value="Ig_SPL7"/>
    <property type="match status" value="1"/>
</dbReference>
<dbReference type="GO" id="GO:0003677">
    <property type="term" value="F:DNA binding"/>
    <property type="evidence" value="ECO:0007669"/>
    <property type="project" value="InterPro"/>
</dbReference>
<dbReference type="Gene3D" id="1.25.40.20">
    <property type="entry name" value="Ankyrin repeat-containing domain"/>
    <property type="match status" value="1"/>
</dbReference>
<evidence type="ECO:0000259" key="7">
    <source>
        <dbReference type="PROSITE" id="PS51141"/>
    </source>
</evidence>
<dbReference type="GO" id="GO:0008270">
    <property type="term" value="F:zinc ion binding"/>
    <property type="evidence" value="ECO:0007669"/>
    <property type="project" value="UniProtKB-KW"/>
</dbReference>
<evidence type="ECO:0000256" key="1">
    <source>
        <dbReference type="ARBA" id="ARBA00022723"/>
    </source>
</evidence>
<evidence type="ECO:0000256" key="4">
    <source>
        <dbReference type="PROSITE-ProRule" id="PRU00470"/>
    </source>
</evidence>
<dbReference type="AlphaFoldDB" id="A0A199V925"/>
<dbReference type="InterPro" id="IPR036893">
    <property type="entry name" value="SBP_sf"/>
</dbReference>
<comment type="caution">
    <text evidence="8">The sequence shown here is derived from an EMBL/GenBank/DDBJ whole genome shotgun (WGS) entry which is preliminary data.</text>
</comment>
<feature type="region of interest" description="Disordered" evidence="5">
    <location>
        <begin position="219"/>
        <end position="243"/>
    </location>
</feature>
<keyword evidence="2 4" id="KW-0863">Zinc-finger</keyword>
<feature type="compositionally biased region" description="Basic residues" evidence="5">
    <location>
        <begin position="219"/>
        <end position="229"/>
    </location>
</feature>
<gene>
    <name evidence="8" type="ORF">ACMD2_02533</name>
</gene>
<dbReference type="InterPro" id="IPR044817">
    <property type="entry name" value="SBP-like"/>
</dbReference>
<dbReference type="InterPro" id="IPR004333">
    <property type="entry name" value="SBP_dom"/>
</dbReference>
<feature type="compositionally biased region" description="Polar residues" evidence="5">
    <location>
        <begin position="234"/>
        <end position="243"/>
    </location>
</feature>
<keyword evidence="3" id="KW-0862">Zinc</keyword>
<keyword evidence="6" id="KW-0812">Transmembrane</keyword>
<name>A0A199V925_ANACO</name>
<dbReference type="SUPFAM" id="SSF48403">
    <property type="entry name" value="Ankyrin repeat"/>
    <property type="match status" value="1"/>
</dbReference>
<evidence type="ECO:0000313" key="9">
    <source>
        <dbReference type="Proteomes" id="UP000092600"/>
    </source>
</evidence>
<dbReference type="EMBL" id="LSRQ01002666">
    <property type="protein sequence ID" value="OAY73584.1"/>
    <property type="molecule type" value="Genomic_DNA"/>
</dbReference>